<comment type="caution">
    <text evidence="2">The sequence shown here is derived from an EMBL/GenBank/DDBJ whole genome shotgun (WGS) entry which is preliminary data.</text>
</comment>
<dbReference type="EMBL" id="JAGSOG010000105">
    <property type="protein sequence ID" value="MBR7835690.1"/>
    <property type="molecule type" value="Genomic_DNA"/>
</dbReference>
<proteinExistence type="predicted"/>
<evidence type="ECO:0000256" key="1">
    <source>
        <dbReference type="SAM" id="SignalP"/>
    </source>
</evidence>
<dbReference type="RefSeq" id="WP_212530182.1">
    <property type="nucleotide sequence ID" value="NZ_JAGSOG010000105.1"/>
</dbReference>
<name>A0A941EQR5_9ACTN</name>
<protein>
    <submittedName>
        <fullName evidence="2">Uncharacterized protein</fullName>
    </submittedName>
</protein>
<organism evidence="2 3">
    <name type="scientific">Actinospica durhamensis</name>
    <dbReference type="NCBI Taxonomy" id="1508375"/>
    <lineage>
        <taxon>Bacteria</taxon>
        <taxon>Bacillati</taxon>
        <taxon>Actinomycetota</taxon>
        <taxon>Actinomycetes</taxon>
        <taxon>Catenulisporales</taxon>
        <taxon>Actinospicaceae</taxon>
        <taxon>Actinospica</taxon>
    </lineage>
</organism>
<keyword evidence="1" id="KW-0732">Signal</keyword>
<evidence type="ECO:0000313" key="3">
    <source>
        <dbReference type="Proteomes" id="UP000675781"/>
    </source>
</evidence>
<feature type="chain" id="PRO_5038930303" evidence="1">
    <location>
        <begin position="30"/>
        <end position="326"/>
    </location>
</feature>
<sequence>MFGKRSALVTAAFVAAVTSPVLTAASASAKDIPWQDQTVFALGPTDNYVAEWMGLSEGWTVIGGPASEIYAGSAGVFATNPTTGDIFEYNGTPGSWTEIGGPGAQFAEGGGHLYGLGPASNYVAEWNGPGLGWSIIGGAAEDIYAGPDGLVDTEPSGTSGDIRHYNGTPNSWTDIGGPEGYASLNDVAVGVGAVYRINPANAAGVTVVDEWTSGTTWTPILTVGSTHLPGSLIAGDDGVYLDDVTTTSDFYLKYSGTPNSWSQISDIDYDGNGLYPMVESTTGLYGATMNNAVSTTASTDVELYSGSGSTWTVIGGPANPNLAAGA</sequence>
<keyword evidence="3" id="KW-1185">Reference proteome</keyword>
<dbReference type="AlphaFoldDB" id="A0A941EQR5"/>
<accession>A0A941EQR5</accession>
<feature type="signal peptide" evidence="1">
    <location>
        <begin position="1"/>
        <end position="29"/>
    </location>
</feature>
<reference evidence="2" key="1">
    <citation type="submission" date="2021-04" db="EMBL/GenBank/DDBJ databases">
        <title>Genome based classification of Actinospica acidithermotolerans sp. nov., an actinobacterium isolated from an Indonesian hot spring.</title>
        <authorList>
            <person name="Kusuma A.B."/>
            <person name="Putra K.E."/>
            <person name="Nafisah S."/>
            <person name="Loh J."/>
            <person name="Nouioui I."/>
            <person name="Goodfellow M."/>
        </authorList>
    </citation>
    <scope>NUCLEOTIDE SEQUENCE</scope>
    <source>
        <strain evidence="2">CSCA 57</strain>
    </source>
</reference>
<gene>
    <name evidence="2" type="ORF">KDL01_20610</name>
</gene>
<dbReference type="Proteomes" id="UP000675781">
    <property type="component" value="Unassembled WGS sequence"/>
</dbReference>
<evidence type="ECO:0000313" key="2">
    <source>
        <dbReference type="EMBL" id="MBR7835690.1"/>
    </source>
</evidence>